<comment type="caution">
    <text evidence="1">The sequence shown here is derived from an EMBL/GenBank/DDBJ whole genome shotgun (WGS) entry which is preliminary data.</text>
</comment>
<dbReference type="Proteomes" id="UP000465220">
    <property type="component" value="Unassembled WGS sequence"/>
</dbReference>
<keyword evidence="2" id="KW-1185">Reference proteome</keyword>
<proteinExistence type="predicted"/>
<sequence length="71" mass="7531">MKVGDGNPGQNYGRKQLSENMNCRSAQSCSVGSQQSKSYTIGWTASASAAGWIPGGFSVTELDDGQYNTYS</sequence>
<evidence type="ECO:0000313" key="2">
    <source>
        <dbReference type="Proteomes" id="UP000465220"/>
    </source>
</evidence>
<gene>
    <name evidence="1" type="ORF">IFM60648_07087</name>
</gene>
<protein>
    <submittedName>
        <fullName evidence="1">Uncharacterized protein</fullName>
    </submittedName>
</protein>
<evidence type="ECO:0000313" key="1">
    <source>
        <dbReference type="EMBL" id="GFF84614.1"/>
    </source>
</evidence>
<name>A0ABQ1AQM2_ASPLE</name>
<dbReference type="EMBL" id="BLKI01000045">
    <property type="protein sequence ID" value="GFF84614.1"/>
    <property type="molecule type" value="Genomic_DNA"/>
</dbReference>
<reference evidence="1 2" key="1">
    <citation type="submission" date="2020-01" db="EMBL/GenBank/DDBJ databases">
        <title>Draft genome sequence of Aspergillus lentulus IFM 60648.</title>
        <authorList>
            <person name="Takahashi H."/>
            <person name="Yaguchi T."/>
        </authorList>
    </citation>
    <scope>NUCLEOTIDE SEQUENCE [LARGE SCALE GENOMIC DNA]</scope>
    <source>
        <strain evidence="1 2">IFM 60648</strain>
    </source>
</reference>
<accession>A0ABQ1AQM2</accession>
<organism evidence="1 2">
    <name type="scientific">Aspergillus lentulus</name>
    <dbReference type="NCBI Taxonomy" id="293939"/>
    <lineage>
        <taxon>Eukaryota</taxon>
        <taxon>Fungi</taxon>
        <taxon>Dikarya</taxon>
        <taxon>Ascomycota</taxon>
        <taxon>Pezizomycotina</taxon>
        <taxon>Eurotiomycetes</taxon>
        <taxon>Eurotiomycetidae</taxon>
        <taxon>Eurotiales</taxon>
        <taxon>Aspergillaceae</taxon>
        <taxon>Aspergillus</taxon>
        <taxon>Aspergillus subgen. Fumigati</taxon>
    </lineage>
</organism>